<feature type="region of interest" description="Disordered" evidence="1">
    <location>
        <begin position="212"/>
        <end position="250"/>
    </location>
</feature>
<dbReference type="GO" id="GO:0042289">
    <property type="term" value="F:MHC class II protein binding"/>
    <property type="evidence" value="ECO:0007669"/>
    <property type="project" value="TreeGrafter"/>
</dbReference>
<feature type="region of interest" description="Disordered" evidence="1">
    <location>
        <begin position="330"/>
        <end position="350"/>
    </location>
</feature>
<feature type="transmembrane region" description="Helical" evidence="2">
    <location>
        <begin position="259"/>
        <end position="282"/>
    </location>
</feature>
<comment type="caution">
    <text evidence="5">The sequence shown here is derived from an EMBL/GenBank/DDBJ whole genome shotgun (WGS) entry which is preliminary data.</text>
</comment>
<dbReference type="SUPFAM" id="SSF48726">
    <property type="entry name" value="Immunoglobulin"/>
    <property type="match status" value="1"/>
</dbReference>
<evidence type="ECO:0000313" key="5">
    <source>
        <dbReference type="EMBL" id="KAF1376947.1"/>
    </source>
</evidence>
<keyword evidence="3" id="KW-0732">Signal</keyword>
<evidence type="ECO:0000256" key="2">
    <source>
        <dbReference type="SAM" id="Phobius"/>
    </source>
</evidence>
<dbReference type="InterPro" id="IPR003599">
    <property type="entry name" value="Ig_sub"/>
</dbReference>
<dbReference type="PANTHER" id="PTHR11422">
    <property type="entry name" value="T-CELL SURFACE GLYCOPROTEIN CD4"/>
    <property type="match status" value="1"/>
</dbReference>
<organism evidence="5 6">
    <name type="scientific">Perca fluviatilis</name>
    <name type="common">European perch</name>
    <dbReference type="NCBI Taxonomy" id="8168"/>
    <lineage>
        <taxon>Eukaryota</taxon>
        <taxon>Metazoa</taxon>
        <taxon>Chordata</taxon>
        <taxon>Craniata</taxon>
        <taxon>Vertebrata</taxon>
        <taxon>Euteleostomi</taxon>
        <taxon>Actinopterygii</taxon>
        <taxon>Neopterygii</taxon>
        <taxon>Teleostei</taxon>
        <taxon>Neoteleostei</taxon>
        <taxon>Acanthomorphata</taxon>
        <taxon>Eupercaria</taxon>
        <taxon>Perciformes</taxon>
        <taxon>Percoidei</taxon>
        <taxon>Percidae</taxon>
        <taxon>Percinae</taxon>
        <taxon>Perca</taxon>
    </lineage>
</organism>
<dbReference type="InterPro" id="IPR013783">
    <property type="entry name" value="Ig-like_fold"/>
</dbReference>
<dbReference type="PROSITE" id="PS50835">
    <property type="entry name" value="IG_LIKE"/>
    <property type="match status" value="2"/>
</dbReference>
<feature type="domain" description="Ig-like" evidence="4">
    <location>
        <begin position="122"/>
        <end position="224"/>
    </location>
</feature>
<sequence>MAEFRRIQITLFVILLLPFTAVAGQKTLSITVRAGDEVTLPCENVIIQDNCSSTTWLSSHKGEAAVALIELGQIKDEILKAKSDRLSVKEKCSLVIKNVTEEDVSRYTCRQFNKSGGPQQGPDAVVFLSVVNMVEQKNTDDTVTLICSVLTDAGCEHSVKWLYEGNETDVEITPLTCSASVTFPPHLNQKLLKCKVTDKKNGNTLLCNVGPQSSCKKTESTTVGTDNTSKNDTPTRPGSTTEGKDNTLSANDTPSIQDWWLYIIVPVGVTALLAAIIIVVVIRRKKTKSNKTQTNENIRLSLNPAETQSAPEISQDMADPEGGVFYASISHTKKSSSRAQARGKDADADDDAVTYSTVKAPLPSAAAAASADVSDLYATINKPNQ</sequence>
<feature type="chain" id="PRO_5025363761" description="Ig-like domain-containing protein" evidence="3">
    <location>
        <begin position="25"/>
        <end position="385"/>
    </location>
</feature>
<name>A0A6A5DT04_PERFL</name>
<feature type="signal peptide" evidence="3">
    <location>
        <begin position="1"/>
        <end position="24"/>
    </location>
</feature>
<keyword evidence="2" id="KW-1133">Transmembrane helix</keyword>
<accession>A0A6A5DT04</accession>
<dbReference type="PANTHER" id="PTHR11422:SF5">
    <property type="entry name" value="DIVERSE IMMUNOGLOBULIN DOMAIN-CONTAINING PROTEIN 1.1 ISOFORM X1-RELATED"/>
    <property type="match status" value="1"/>
</dbReference>
<dbReference type="GO" id="GO:0042110">
    <property type="term" value="P:T cell activation"/>
    <property type="evidence" value="ECO:0007669"/>
    <property type="project" value="TreeGrafter"/>
</dbReference>
<gene>
    <name evidence="5" type="ORF">PFLUV_G00216800</name>
</gene>
<dbReference type="AlphaFoldDB" id="A0A6A5DT04"/>
<dbReference type="InterPro" id="IPR007110">
    <property type="entry name" value="Ig-like_dom"/>
</dbReference>
<dbReference type="SMART" id="SM00409">
    <property type="entry name" value="IG"/>
    <property type="match status" value="1"/>
</dbReference>
<dbReference type="GO" id="GO:0035723">
    <property type="term" value="P:interleukin-15-mediated signaling pathway"/>
    <property type="evidence" value="ECO:0007669"/>
    <property type="project" value="TreeGrafter"/>
</dbReference>
<dbReference type="InterPro" id="IPR036179">
    <property type="entry name" value="Ig-like_dom_sf"/>
</dbReference>
<evidence type="ECO:0000256" key="3">
    <source>
        <dbReference type="SAM" id="SignalP"/>
    </source>
</evidence>
<keyword evidence="6" id="KW-1185">Reference proteome</keyword>
<reference evidence="5 6" key="1">
    <citation type="submission" date="2019-06" db="EMBL/GenBank/DDBJ databases">
        <title>A chromosome-scale genome assembly of the European perch, Perca fluviatilis.</title>
        <authorList>
            <person name="Roques C."/>
            <person name="Zahm M."/>
            <person name="Cabau C."/>
            <person name="Klopp C."/>
            <person name="Bouchez O."/>
            <person name="Donnadieu C."/>
            <person name="Kuhl H."/>
            <person name="Gislard M."/>
            <person name="Guendouz S."/>
            <person name="Journot L."/>
            <person name="Haffray P."/>
            <person name="Bestin A."/>
            <person name="Morvezen R."/>
            <person name="Feron R."/>
            <person name="Wen M."/>
            <person name="Jouanno E."/>
            <person name="Herpin A."/>
            <person name="Schartl M."/>
            <person name="Postlethwait J."/>
            <person name="Schaerlinger B."/>
            <person name="Chardard D."/>
            <person name="Lecocq T."/>
            <person name="Poncet C."/>
            <person name="Jaffrelo L."/>
            <person name="Lampietro C."/>
            <person name="Guiguen Y."/>
        </authorList>
    </citation>
    <scope>NUCLEOTIDE SEQUENCE [LARGE SCALE GENOMIC DNA]</scope>
    <source>
        <tissue evidence="5">Blood</tissue>
    </source>
</reference>
<keyword evidence="2" id="KW-0812">Transmembrane</keyword>
<dbReference type="GO" id="GO:0009897">
    <property type="term" value="C:external side of plasma membrane"/>
    <property type="evidence" value="ECO:0007669"/>
    <property type="project" value="TreeGrafter"/>
</dbReference>
<keyword evidence="2" id="KW-0472">Membrane</keyword>
<protein>
    <recommendedName>
        <fullName evidence="4">Ig-like domain-containing protein</fullName>
    </recommendedName>
</protein>
<dbReference type="Gene3D" id="2.60.40.10">
    <property type="entry name" value="Immunoglobulins"/>
    <property type="match status" value="1"/>
</dbReference>
<evidence type="ECO:0000313" key="6">
    <source>
        <dbReference type="Proteomes" id="UP000465112"/>
    </source>
</evidence>
<dbReference type="GO" id="GO:1990782">
    <property type="term" value="F:protein tyrosine kinase binding"/>
    <property type="evidence" value="ECO:0007669"/>
    <property type="project" value="TreeGrafter"/>
</dbReference>
<proteinExistence type="predicted"/>
<feature type="domain" description="Ig-like" evidence="4">
    <location>
        <begin position="18"/>
        <end position="110"/>
    </location>
</feature>
<evidence type="ECO:0000256" key="1">
    <source>
        <dbReference type="SAM" id="MobiDB-lite"/>
    </source>
</evidence>
<dbReference type="OrthoDB" id="8437569at2759"/>
<dbReference type="GO" id="GO:0070374">
    <property type="term" value="P:positive regulation of ERK1 and ERK2 cascade"/>
    <property type="evidence" value="ECO:0007669"/>
    <property type="project" value="TreeGrafter"/>
</dbReference>
<dbReference type="GO" id="GO:0045121">
    <property type="term" value="C:membrane raft"/>
    <property type="evidence" value="ECO:0007669"/>
    <property type="project" value="TreeGrafter"/>
</dbReference>
<dbReference type="EMBL" id="VHII01000018">
    <property type="protein sequence ID" value="KAF1376947.1"/>
    <property type="molecule type" value="Genomic_DNA"/>
</dbReference>
<dbReference type="Proteomes" id="UP000465112">
    <property type="component" value="Unassembled WGS sequence"/>
</dbReference>
<evidence type="ECO:0000259" key="4">
    <source>
        <dbReference type="PROSITE" id="PS50835"/>
    </source>
</evidence>